<name>A0A917Q3G2_9HYPH</name>
<dbReference type="InterPro" id="IPR036412">
    <property type="entry name" value="HAD-like_sf"/>
</dbReference>
<dbReference type="SUPFAM" id="SSF56784">
    <property type="entry name" value="HAD-like"/>
    <property type="match status" value="1"/>
</dbReference>
<dbReference type="InterPro" id="IPR023214">
    <property type="entry name" value="HAD_sf"/>
</dbReference>
<dbReference type="Gene3D" id="3.40.50.1000">
    <property type="entry name" value="HAD superfamily/HAD-like"/>
    <property type="match status" value="1"/>
</dbReference>
<keyword evidence="2" id="KW-1185">Reference proteome</keyword>
<evidence type="ECO:0000313" key="2">
    <source>
        <dbReference type="Proteomes" id="UP000600449"/>
    </source>
</evidence>
<reference evidence="1 2" key="1">
    <citation type="journal article" date="2014" name="Int. J. Syst. Evol. Microbiol.">
        <title>Complete genome sequence of Corynebacterium casei LMG S-19264T (=DSM 44701T), isolated from a smear-ripened cheese.</title>
        <authorList>
            <consortium name="US DOE Joint Genome Institute (JGI-PGF)"/>
            <person name="Walter F."/>
            <person name="Albersmeier A."/>
            <person name="Kalinowski J."/>
            <person name="Ruckert C."/>
        </authorList>
    </citation>
    <scope>NUCLEOTIDE SEQUENCE [LARGE SCALE GENOMIC DNA]</scope>
    <source>
        <strain evidence="1 2">CGMCC 1.9161</strain>
    </source>
</reference>
<dbReference type="PIRSF" id="PIRSF030802">
    <property type="entry name" value="UCP030802"/>
    <property type="match status" value="1"/>
</dbReference>
<comment type="caution">
    <text evidence="1">The sequence shown here is derived from an EMBL/GenBank/DDBJ whole genome shotgun (WGS) entry which is preliminary data.</text>
</comment>
<accession>A0A917Q3G2</accession>
<gene>
    <name evidence="1" type="ORF">GCM10011322_03230</name>
</gene>
<dbReference type="EMBL" id="BMMF01000001">
    <property type="protein sequence ID" value="GGK19905.1"/>
    <property type="molecule type" value="Genomic_DNA"/>
</dbReference>
<evidence type="ECO:0000313" key="1">
    <source>
        <dbReference type="EMBL" id="GGK19905.1"/>
    </source>
</evidence>
<dbReference type="RefSeq" id="WP_188908799.1">
    <property type="nucleotide sequence ID" value="NZ_BMMF01000001.1"/>
</dbReference>
<sequence length="256" mass="27356">MSRPIVFVDLDDTLFQTLRKCPPDEPQAHLTLGAQATNGAHSMMTRRQKAFVDWIVATAETIPVTARSRESYGRVAIPFASHAILSNGAVILDADGTVDPTWAEIMAADLGAYEETLDALLALGRAAAENTALDVRSWIVVEDGLSTYAVFKQNDGEGERLGEVVDALTTGFDLAGWTVHRNGNNLGLLPPVLSKRRAVEFLLGRLRAVEETRPALGFGDSLTDLPFLAACDFLGLPAGSQLARALDGRPAGEGAD</sequence>
<protein>
    <recommendedName>
        <fullName evidence="3">Hydroxymethylpyrimidine pyrophosphatase-like HAD family hydrolase</fullName>
    </recommendedName>
</protein>
<evidence type="ECO:0008006" key="3">
    <source>
        <dbReference type="Google" id="ProtNLM"/>
    </source>
</evidence>
<dbReference type="Proteomes" id="UP000600449">
    <property type="component" value="Unassembled WGS sequence"/>
</dbReference>
<dbReference type="InterPro" id="IPR024197">
    <property type="entry name" value="TPP-like"/>
</dbReference>
<organism evidence="1 2">
    <name type="scientific">Salinarimonas ramus</name>
    <dbReference type="NCBI Taxonomy" id="690164"/>
    <lineage>
        <taxon>Bacteria</taxon>
        <taxon>Pseudomonadati</taxon>
        <taxon>Pseudomonadota</taxon>
        <taxon>Alphaproteobacteria</taxon>
        <taxon>Hyphomicrobiales</taxon>
        <taxon>Salinarimonadaceae</taxon>
        <taxon>Salinarimonas</taxon>
    </lineage>
</organism>
<dbReference type="AlphaFoldDB" id="A0A917Q3G2"/>
<proteinExistence type="predicted"/>